<keyword evidence="1 3" id="KW-0812">Transmembrane</keyword>
<reference evidence="4" key="1">
    <citation type="submission" date="2012-11" db="EMBL/GenBank/DDBJ databases">
        <authorList>
            <person name="Lucero-Rivera Y.E."/>
            <person name="Tovar-Ramirez D."/>
        </authorList>
    </citation>
    <scope>NUCLEOTIDE SEQUENCE [LARGE SCALE GENOMIC DNA]</scope>
    <source>
        <strain evidence="4">Araruama</strain>
    </source>
</reference>
<name>A0A1V1P749_9BACT</name>
<protein>
    <submittedName>
        <fullName evidence="3">Methyl-accepting chemotaxis transmembrane protein</fullName>
    </submittedName>
</protein>
<keyword evidence="1" id="KW-0472">Membrane</keyword>
<dbReference type="Proteomes" id="UP000189670">
    <property type="component" value="Unassembled WGS sequence"/>
</dbReference>
<evidence type="ECO:0000259" key="2">
    <source>
        <dbReference type="PROSITE" id="PS50885"/>
    </source>
</evidence>
<dbReference type="GO" id="GO:0007165">
    <property type="term" value="P:signal transduction"/>
    <property type="evidence" value="ECO:0007669"/>
    <property type="project" value="InterPro"/>
</dbReference>
<sequence length="166" mass="19172">MALSLQIALLISRLTDITSERVQIMALKIKRRFRNYLINERMQLTLTFRFLILSVLFTIFIGLLMFFVIWPVVRIYIPPALVSIMIQQLVSKLYSTSFILLLVIAGFSIIFTHRIAGPVYHLEKTLDQLINGEDVNLIHLRDGDELQELAAKINQVITNMKQLRTA</sequence>
<dbReference type="GO" id="GO:0016020">
    <property type="term" value="C:membrane"/>
    <property type="evidence" value="ECO:0007669"/>
    <property type="project" value="InterPro"/>
</dbReference>
<organism evidence="3 4">
    <name type="scientific">Candidatus Magnetoglobus multicellularis str. Araruama</name>
    <dbReference type="NCBI Taxonomy" id="890399"/>
    <lineage>
        <taxon>Bacteria</taxon>
        <taxon>Pseudomonadati</taxon>
        <taxon>Thermodesulfobacteriota</taxon>
        <taxon>Desulfobacteria</taxon>
        <taxon>Desulfobacterales</taxon>
        <taxon>Desulfobacteraceae</taxon>
        <taxon>Candidatus Magnetoglobus</taxon>
    </lineage>
</organism>
<dbReference type="AlphaFoldDB" id="A0A1V1P749"/>
<gene>
    <name evidence="3" type="ORF">OMM_03163</name>
</gene>
<comment type="caution">
    <text evidence="3">The sequence shown here is derived from an EMBL/GenBank/DDBJ whole genome shotgun (WGS) entry which is preliminary data.</text>
</comment>
<dbReference type="EMBL" id="ATBP01000405">
    <property type="protein sequence ID" value="ETR70555.1"/>
    <property type="molecule type" value="Genomic_DNA"/>
</dbReference>
<accession>A0A1V1P749</accession>
<evidence type="ECO:0000313" key="4">
    <source>
        <dbReference type="Proteomes" id="UP000189670"/>
    </source>
</evidence>
<evidence type="ECO:0000313" key="3">
    <source>
        <dbReference type="EMBL" id="ETR70555.1"/>
    </source>
</evidence>
<dbReference type="PROSITE" id="PS50885">
    <property type="entry name" value="HAMP"/>
    <property type="match status" value="1"/>
</dbReference>
<feature type="transmembrane region" description="Helical" evidence="1">
    <location>
        <begin position="93"/>
        <end position="112"/>
    </location>
</feature>
<keyword evidence="1" id="KW-1133">Transmembrane helix</keyword>
<evidence type="ECO:0000256" key="1">
    <source>
        <dbReference type="SAM" id="Phobius"/>
    </source>
</evidence>
<feature type="domain" description="HAMP" evidence="2">
    <location>
        <begin position="113"/>
        <end position="165"/>
    </location>
</feature>
<feature type="transmembrane region" description="Helical" evidence="1">
    <location>
        <begin position="50"/>
        <end position="73"/>
    </location>
</feature>
<proteinExistence type="predicted"/>
<dbReference type="InterPro" id="IPR003660">
    <property type="entry name" value="HAMP_dom"/>
</dbReference>
<dbReference type="Gene3D" id="6.10.340.10">
    <property type="match status" value="1"/>
</dbReference>